<accession>A0A2L2DNR3</accession>
<organism evidence="1">
    <name type="scientific">Acanthamoeba polyphaga mimivirus</name>
    <name type="common">APMV</name>
    <dbReference type="NCBI Taxonomy" id="212035"/>
    <lineage>
        <taxon>Viruses</taxon>
        <taxon>Varidnaviria</taxon>
        <taxon>Bamfordvirae</taxon>
        <taxon>Nucleocytoviricota</taxon>
        <taxon>Megaviricetes</taxon>
        <taxon>Imitervirales</taxon>
        <taxon>Mimiviridae</taxon>
        <taxon>Megamimivirinae</taxon>
        <taxon>Mimivirus</taxon>
        <taxon>Mimivirus bradfordmassiliense</taxon>
    </lineage>
</organism>
<dbReference type="Proteomes" id="UP000279644">
    <property type="component" value="Segment"/>
</dbReference>
<evidence type="ECO:0000313" key="1">
    <source>
        <dbReference type="EMBL" id="AVG47815.1"/>
    </source>
</evidence>
<organismHost>
    <name type="scientific">Acanthamoeba polyphaga</name>
    <name type="common">Amoeba</name>
    <dbReference type="NCBI Taxonomy" id="5757"/>
</organismHost>
<protein>
    <submittedName>
        <fullName evidence="1">Uncharacterized protein</fullName>
    </submittedName>
</protein>
<reference evidence="1" key="1">
    <citation type="journal article" date="2017" name="Front. Microbiol.">
        <title>Genome Characterization of the First Mimiviruses of Lineage C Isolated in Brazil.</title>
        <authorList>
            <person name="Assis F.L."/>
            <person name="Franco-Luiz A.P.M."/>
            <person name="Dos Santos R.N."/>
            <person name="Campos F.S."/>
            <person name="Dornas F.P."/>
            <person name="Borato P.V.M."/>
            <person name="Franco A.C."/>
            <person name="Abrahao J.S."/>
            <person name="Colson P."/>
            <person name="Scola B."/>
        </authorList>
    </citation>
    <scope>NUCLEOTIDE SEQUENCE [LARGE SCALE GENOMIC DNA]</scope>
</reference>
<proteinExistence type="predicted"/>
<name>A0A2L2DNR3_MIMIV</name>
<sequence length="64" mass="7393">MSKYEWSATSAFIKFFSDATVTVNFLGGSFSKQTPICDREKHAYRNYAKCGRHYNYHNGGFCPR</sequence>
<dbReference type="EMBL" id="MG602508">
    <property type="protein sequence ID" value="AVG47815.1"/>
    <property type="molecule type" value="Genomic_DNA"/>
</dbReference>